<organism evidence="2 4">
    <name type="scientific">Rhizophagus clarus</name>
    <dbReference type="NCBI Taxonomy" id="94130"/>
    <lineage>
        <taxon>Eukaryota</taxon>
        <taxon>Fungi</taxon>
        <taxon>Fungi incertae sedis</taxon>
        <taxon>Mucoromycota</taxon>
        <taxon>Glomeromycotina</taxon>
        <taxon>Glomeromycetes</taxon>
        <taxon>Glomerales</taxon>
        <taxon>Glomeraceae</taxon>
        <taxon>Rhizophagus</taxon>
    </lineage>
</organism>
<feature type="chain" id="PRO_5036060113" description="CCHC-type domain-containing protein" evidence="1">
    <location>
        <begin position="23"/>
        <end position="209"/>
    </location>
</feature>
<evidence type="ECO:0000313" key="4">
    <source>
        <dbReference type="Proteomes" id="UP000247702"/>
    </source>
</evidence>
<dbReference type="Proteomes" id="UP000615446">
    <property type="component" value="Unassembled WGS sequence"/>
</dbReference>
<protein>
    <recommendedName>
        <fullName evidence="5">CCHC-type domain-containing protein</fullName>
    </recommendedName>
</protein>
<evidence type="ECO:0000256" key="1">
    <source>
        <dbReference type="SAM" id="SignalP"/>
    </source>
</evidence>
<evidence type="ECO:0000313" key="3">
    <source>
        <dbReference type="EMBL" id="GES84781.1"/>
    </source>
</evidence>
<keyword evidence="1" id="KW-0732">Signal</keyword>
<dbReference type="OrthoDB" id="2391236at2759"/>
<reference evidence="2 4" key="1">
    <citation type="submission" date="2017-11" db="EMBL/GenBank/DDBJ databases">
        <title>The genome of Rhizophagus clarus HR1 reveals common genetic basis of auxotrophy among arbuscular mycorrhizal fungi.</title>
        <authorList>
            <person name="Kobayashi Y."/>
        </authorList>
    </citation>
    <scope>NUCLEOTIDE SEQUENCE [LARGE SCALE GENOMIC DNA]</scope>
    <source>
        <strain evidence="2 4">HR1</strain>
    </source>
</reference>
<proteinExistence type="predicted"/>
<dbReference type="AlphaFoldDB" id="A0A2Z6R995"/>
<name>A0A2Z6R995_9GLOM</name>
<keyword evidence="4" id="KW-1185">Reference proteome</keyword>
<evidence type="ECO:0000313" key="2">
    <source>
        <dbReference type="EMBL" id="GBB97572.1"/>
    </source>
</evidence>
<comment type="caution">
    <text evidence="2">The sequence shown here is derived from an EMBL/GenBank/DDBJ whole genome shotgun (WGS) entry which is preliminary data.</text>
</comment>
<dbReference type="EMBL" id="BEXD01002225">
    <property type="protein sequence ID" value="GBB97572.1"/>
    <property type="molecule type" value="Genomic_DNA"/>
</dbReference>
<accession>A0A2Z6R995</accession>
<sequence length="209" mass="23614">MIFSRVLIYSCLFLVLIPLVKSRCSCCGGNNHNIRTCISKDNCPLNSQNLIKSKKYTCGCCGDNGHNIRSCRFKDNCPLHDQKEFKEYSEEHTSNECYFTIERKIFVKKGEKIKQSCKCAREGDEQCHGIADMLGGLGKCSNCMSCSHIMNNKMKKMENFVKKSDGGVYIVACDNKKYAKTITQIFSPYKGNPTTTIITRESPTNHSDL</sequence>
<evidence type="ECO:0008006" key="5">
    <source>
        <dbReference type="Google" id="ProtNLM"/>
    </source>
</evidence>
<dbReference type="EMBL" id="BLAL01000086">
    <property type="protein sequence ID" value="GES84781.1"/>
    <property type="molecule type" value="Genomic_DNA"/>
</dbReference>
<reference evidence="3" key="2">
    <citation type="submission" date="2019-10" db="EMBL/GenBank/DDBJ databases">
        <title>Conservation and host-specific expression of non-tandemly repeated heterogenous ribosome RNA gene in arbuscular mycorrhizal fungi.</title>
        <authorList>
            <person name="Maeda T."/>
            <person name="Kobayashi Y."/>
            <person name="Nakagawa T."/>
            <person name="Ezawa T."/>
            <person name="Yamaguchi K."/>
            <person name="Bino T."/>
            <person name="Nishimoto Y."/>
            <person name="Shigenobu S."/>
            <person name="Kawaguchi M."/>
        </authorList>
    </citation>
    <scope>NUCLEOTIDE SEQUENCE</scope>
    <source>
        <strain evidence="3">HR1</strain>
    </source>
</reference>
<gene>
    <name evidence="3" type="ORF">RCL2_001187400</name>
    <name evidence="2" type="ORF">RclHR1_03000015</name>
</gene>
<dbReference type="Proteomes" id="UP000247702">
    <property type="component" value="Unassembled WGS sequence"/>
</dbReference>
<feature type="signal peptide" evidence="1">
    <location>
        <begin position="1"/>
        <end position="22"/>
    </location>
</feature>